<feature type="compositionally biased region" description="Low complexity" evidence="1">
    <location>
        <begin position="21"/>
        <end position="34"/>
    </location>
</feature>
<feature type="compositionally biased region" description="Polar residues" evidence="1">
    <location>
        <begin position="672"/>
        <end position="694"/>
    </location>
</feature>
<feature type="compositionally biased region" description="Low complexity" evidence="1">
    <location>
        <begin position="651"/>
        <end position="664"/>
    </location>
</feature>
<feature type="transmembrane region" description="Helical" evidence="2">
    <location>
        <begin position="421"/>
        <end position="440"/>
    </location>
</feature>
<evidence type="ECO:0000313" key="3">
    <source>
        <dbReference type="EMBL" id="HIS36024.1"/>
    </source>
</evidence>
<evidence type="ECO:0000256" key="2">
    <source>
        <dbReference type="SAM" id="Phobius"/>
    </source>
</evidence>
<keyword evidence="2" id="KW-1133">Transmembrane helix</keyword>
<keyword evidence="2" id="KW-0472">Membrane</keyword>
<protein>
    <submittedName>
        <fullName evidence="3">Uncharacterized protein</fullName>
    </submittedName>
</protein>
<feature type="compositionally biased region" description="Basic and acidic residues" evidence="1">
    <location>
        <begin position="365"/>
        <end position="381"/>
    </location>
</feature>
<sequence>MVVKAVNTPVSDNARLKRQENNNNNNSKPRNNQNYSPAFKGSNPVVMLMDAIDRGGFAASFIAQDGIGMVAPRIYEGLNRGRKVDENGKKHGPLNWEFARKEGVREILSGPSAFIIPAIMLHFITKHSGTANNVSIDTIKGLGQMFEKYATDNRNTLSDVVKTKKEFYEQVFTNILTETTTIKEGEKITKPLTDAKIAEKAREFTDRVIEIENAKSKGFFKKLLDIKVEGSAEDLTQSLTEDFMMIKKENLSPSVNEMLAQLKVEGRQEPVTEPFTKMLKSMKHYTDDAIESVNNKLAKDGTTDVADFLKTHTSRRIGSRFTTIMSMFLAVVGFYTIIPKLYNLGLKGNPALKEQDETNATAKSDTQKADDSAQDKKKNGKDIPFQGAGVQKVMAKTGDTVMNTGWLKKFADKFDFDGPSMSVTAMLTLLFGFCLPPRYINGQDKYDKKEILVRDITSFAAILFGAKALSRACSVAFSKLSGLALNTKPADHTKSFLHKVKNYFTAGGGVHVLSSEEIISKYTNIDKYKGGITGFFEFIEQNGGNIKKLLSLDKNVKTNAEAIIGEPLEKASITKIKTAFQNVAKDNTSLENIHKEFRNVKGNKYINYAKTMNSTFGALSTLALVPLFMMWLARYCDRMTKNDRAKDKIAQTTPQQQQQPSEPTQKPEIKTSEQPNMQTTTGPSPTVSINTAATQAKKPTMEGFLQK</sequence>
<feature type="transmembrane region" description="Helical" evidence="2">
    <location>
        <begin position="317"/>
        <end position="338"/>
    </location>
</feature>
<keyword evidence="2" id="KW-0812">Transmembrane</keyword>
<reference evidence="3" key="2">
    <citation type="journal article" date="2021" name="PeerJ">
        <title>Extensive microbial diversity within the chicken gut microbiome revealed by metagenomics and culture.</title>
        <authorList>
            <person name="Gilroy R."/>
            <person name="Ravi A."/>
            <person name="Getino M."/>
            <person name="Pursley I."/>
            <person name="Horton D.L."/>
            <person name="Alikhan N.F."/>
            <person name="Baker D."/>
            <person name="Gharbi K."/>
            <person name="Hall N."/>
            <person name="Watson M."/>
            <person name="Adriaenssens E.M."/>
            <person name="Foster-Nyarko E."/>
            <person name="Jarju S."/>
            <person name="Secka A."/>
            <person name="Antonio M."/>
            <person name="Oren A."/>
            <person name="Chaudhuri R.R."/>
            <person name="La Ragione R."/>
            <person name="Hildebrand F."/>
            <person name="Pallen M.J."/>
        </authorList>
    </citation>
    <scope>NUCLEOTIDE SEQUENCE</scope>
    <source>
        <strain evidence="3">6276</strain>
    </source>
</reference>
<dbReference type="AlphaFoldDB" id="A0A9D1EYI8"/>
<feature type="region of interest" description="Disordered" evidence="1">
    <location>
        <begin position="1"/>
        <end position="39"/>
    </location>
</feature>
<feature type="region of interest" description="Disordered" evidence="1">
    <location>
        <begin position="647"/>
        <end position="707"/>
    </location>
</feature>
<dbReference type="Proteomes" id="UP000823928">
    <property type="component" value="Unassembled WGS sequence"/>
</dbReference>
<accession>A0A9D1EYI8</accession>
<feature type="transmembrane region" description="Helical" evidence="2">
    <location>
        <begin position="616"/>
        <end position="636"/>
    </location>
</feature>
<proteinExistence type="predicted"/>
<dbReference type="EMBL" id="DVIU01000111">
    <property type="protein sequence ID" value="HIS36024.1"/>
    <property type="molecule type" value="Genomic_DNA"/>
</dbReference>
<gene>
    <name evidence="3" type="ORF">IAC10_05265</name>
</gene>
<evidence type="ECO:0000313" key="4">
    <source>
        <dbReference type="Proteomes" id="UP000823928"/>
    </source>
</evidence>
<evidence type="ECO:0000256" key="1">
    <source>
        <dbReference type="SAM" id="MobiDB-lite"/>
    </source>
</evidence>
<organism evidence="3 4">
    <name type="scientific">Candidatus Scatousia excrementigallinarum</name>
    <dbReference type="NCBI Taxonomy" id="2840935"/>
    <lineage>
        <taxon>Bacteria</taxon>
        <taxon>Candidatus Scatousia</taxon>
    </lineage>
</organism>
<reference evidence="3" key="1">
    <citation type="submission" date="2020-10" db="EMBL/GenBank/DDBJ databases">
        <authorList>
            <person name="Gilroy R."/>
        </authorList>
    </citation>
    <scope>NUCLEOTIDE SEQUENCE</scope>
    <source>
        <strain evidence="3">6276</strain>
    </source>
</reference>
<name>A0A9D1EYI8_9BACT</name>
<comment type="caution">
    <text evidence="3">The sequence shown here is derived from an EMBL/GenBank/DDBJ whole genome shotgun (WGS) entry which is preliminary data.</text>
</comment>
<feature type="region of interest" description="Disordered" evidence="1">
    <location>
        <begin position="357"/>
        <end position="384"/>
    </location>
</feature>